<organism evidence="2 3">
    <name type="scientific">Anolis carolinensis</name>
    <name type="common">Green anole</name>
    <name type="synonym">American chameleon</name>
    <dbReference type="NCBI Taxonomy" id="28377"/>
    <lineage>
        <taxon>Eukaryota</taxon>
        <taxon>Metazoa</taxon>
        <taxon>Chordata</taxon>
        <taxon>Craniata</taxon>
        <taxon>Vertebrata</taxon>
        <taxon>Euteleostomi</taxon>
        <taxon>Lepidosauria</taxon>
        <taxon>Squamata</taxon>
        <taxon>Bifurcata</taxon>
        <taxon>Unidentata</taxon>
        <taxon>Episquamata</taxon>
        <taxon>Toxicofera</taxon>
        <taxon>Iguania</taxon>
        <taxon>Dactyloidae</taxon>
        <taxon>Anolis</taxon>
    </lineage>
</organism>
<feature type="domain" description="Reverse transcriptase" evidence="1">
    <location>
        <begin position="392"/>
        <end position="667"/>
    </location>
</feature>
<reference evidence="2 3" key="1">
    <citation type="submission" date="2009-12" db="EMBL/GenBank/DDBJ databases">
        <title>The Genome Sequence of Anolis carolinensis (Green Anole Lizard).</title>
        <authorList>
            <consortium name="The Genome Sequencing Platform"/>
            <person name="Di Palma F."/>
            <person name="Alfoldi J."/>
            <person name="Heiman D."/>
            <person name="Young S."/>
            <person name="Grabherr M."/>
            <person name="Johnson J."/>
            <person name="Lander E.S."/>
            <person name="Lindblad-Toh K."/>
        </authorList>
    </citation>
    <scope>NUCLEOTIDE SEQUENCE [LARGE SCALE GENOMIC DNA]</scope>
    <source>
        <strain evidence="2 3">JBL SC #1</strain>
    </source>
</reference>
<dbReference type="InterPro" id="IPR000477">
    <property type="entry name" value="RT_dom"/>
</dbReference>
<dbReference type="SUPFAM" id="SSF56219">
    <property type="entry name" value="DNase I-like"/>
    <property type="match status" value="1"/>
</dbReference>
<protein>
    <recommendedName>
        <fullName evidence="1">Reverse transcriptase domain-containing protein</fullName>
    </recommendedName>
</protein>
<dbReference type="PANTHER" id="PTHR47027:SF30">
    <property type="entry name" value="THAP-TYPE DOMAIN-CONTAINING PROTEIN"/>
    <property type="match status" value="1"/>
</dbReference>
<dbReference type="PANTHER" id="PTHR47027">
    <property type="entry name" value="REVERSE TRANSCRIPTASE DOMAIN-CONTAINING PROTEIN"/>
    <property type="match status" value="1"/>
</dbReference>
<dbReference type="PROSITE" id="PS50878">
    <property type="entry name" value="RT_POL"/>
    <property type="match status" value="1"/>
</dbReference>
<reference evidence="2" key="3">
    <citation type="submission" date="2025-09" db="UniProtKB">
        <authorList>
            <consortium name="Ensembl"/>
        </authorList>
    </citation>
    <scope>IDENTIFICATION</scope>
</reference>
<dbReference type="Pfam" id="PF00078">
    <property type="entry name" value="RVT_1"/>
    <property type="match status" value="1"/>
</dbReference>
<dbReference type="Proteomes" id="UP000001646">
    <property type="component" value="Chromosome 1"/>
</dbReference>
<dbReference type="InterPro" id="IPR036691">
    <property type="entry name" value="Endo/exonu/phosph_ase_sf"/>
</dbReference>
<proteinExistence type="predicted"/>
<dbReference type="InParanoid" id="A0A803TGL7"/>
<dbReference type="CDD" id="cd01650">
    <property type="entry name" value="RT_nLTR_like"/>
    <property type="match status" value="1"/>
</dbReference>
<name>A0A803TGL7_ANOCA</name>
<evidence type="ECO:0000313" key="3">
    <source>
        <dbReference type="Proteomes" id="UP000001646"/>
    </source>
</evidence>
<keyword evidence="3" id="KW-1185">Reference proteome</keyword>
<evidence type="ECO:0000313" key="2">
    <source>
        <dbReference type="Ensembl" id="ENSACAP00000034357.1"/>
    </source>
</evidence>
<dbReference type="InterPro" id="IPR043502">
    <property type="entry name" value="DNA/RNA_pol_sf"/>
</dbReference>
<dbReference type="GeneTree" id="ENSGT01060000248530"/>
<sequence length="995" mass="114530">MFLLDQIHLKAPTALTLICGDFNARIGDASAGFLQPLSLDLEDIFLTSHTSVDAKYNQQGFKLLKFIFHHNLYTLHGSPKDISKGYYTYLSNRGSSVIDHIMVSPGLFSQVSSFDILERTESDHFPLVVSLGPIFEQTELSRTENLTGELLGERRVKWSIELSSSITEKLHSNYLMSIHQNLCNKSTNHLELFQQTLNKLRPCVTTFTYNNPQTTMYGWFDAECRAAKRELANKIRESRQKPSRKNIENVTKCRAKYKKLLKNKKDEHAKSKWQELEQALTERKEDKFWELVTRGIQGVRYTSEASITASTWIKHFSSIFCPKTSPSEVAGLDNVNDLSTLPEWDAVSSGEVKSLIASLKPKKAPGEDMLTPELFKENPEWWSPFLASLFTSINSSGQMPGGWKMSIIDPIYKKGGRNDPQNYRPISLLNITSKLYAQHLLQKLTEWLQERQIVHEEQAGFRNGYSTIDQCFTLNHIIRKYTKQNNSHVFAAFIDLSAAFDSINRNRLWGKLQNSDIDRRLLRLIQELYTNTEMRVRVGRNGSLTETFSTTSGVKQGCLLAPTLFNIYVNDLVPCLAKIDSPSPTIRNRKIFVLMYADDVVLLSLSRLGLKNLLQAFSKYCQEEYLSINYSKTKVMVFGRHCPRYKWTLDQHDIEQTHLFKYLGIVFSESLSWKHHRDAVKLKAEKTIGALMKFFYTQGGQLIEPAQKIFSNQVLAQMLYGAEIWGLDTNICKTLEILQNKFLRKLYSLPSGTPAALLCTESGWPTVKAKVDCAQLRYLKRIATLHNDRLPALCFEEMRNWQLKKFGLENLLLNYNLPELNSALDMNKRQLRDWLFWIDSRRTLQSTRNSKFSPWFPILKTEHFRARYLIKLKPPSLRIAFTELRFQVMPTAVLDGCYHNVPWENRLCICGQSQVEDIVHYMLVCPLYSTPRERHLEPLLTHGKGNCLAETVHFLLSDTNNYVTHKVALFALSAKKIRKRELDKIAINCRGDSKD</sequence>
<dbReference type="Gene3D" id="3.60.10.10">
    <property type="entry name" value="Endonuclease/exonuclease/phosphatase"/>
    <property type="match status" value="1"/>
</dbReference>
<reference evidence="2" key="2">
    <citation type="submission" date="2025-08" db="UniProtKB">
        <authorList>
            <consortium name="Ensembl"/>
        </authorList>
    </citation>
    <scope>IDENTIFICATION</scope>
</reference>
<dbReference type="Ensembl" id="ENSACAT00000043403.1">
    <property type="protein sequence ID" value="ENSACAP00000034357.1"/>
    <property type="gene ID" value="ENSACAG00000043245.1"/>
</dbReference>
<dbReference type="AlphaFoldDB" id="A0A803TGL7"/>
<evidence type="ECO:0000259" key="1">
    <source>
        <dbReference type="PROSITE" id="PS50878"/>
    </source>
</evidence>
<dbReference type="SUPFAM" id="SSF56672">
    <property type="entry name" value="DNA/RNA polymerases"/>
    <property type="match status" value="1"/>
</dbReference>
<accession>A0A803TGL7</accession>